<protein>
    <submittedName>
        <fullName evidence="7">Branched-chain amino acid ABC transporter permease</fullName>
    </submittedName>
</protein>
<keyword evidence="4 6" id="KW-1133">Transmembrane helix</keyword>
<evidence type="ECO:0000256" key="6">
    <source>
        <dbReference type="SAM" id="Phobius"/>
    </source>
</evidence>
<dbReference type="InterPro" id="IPR001851">
    <property type="entry name" value="ABC_transp_permease"/>
</dbReference>
<evidence type="ECO:0000256" key="5">
    <source>
        <dbReference type="ARBA" id="ARBA00023136"/>
    </source>
</evidence>
<gene>
    <name evidence="7" type="ORF">CSA56_12825</name>
</gene>
<evidence type="ECO:0000256" key="3">
    <source>
        <dbReference type="ARBA" id="ARBA00022692"/>
    </source>
</evidence>
<feature type="transmembrane region" description="Helical" evidence="6">
    <location>
        <begin position="273"/>
        <end position="290"/>
    </location>
</feature>
<dbReference type="PANTHER" id="PTHR30482:SF10">
    <property type="entry name" value="HIGH-AFFINITY BRANCHED-CHAIN AMINO ACID TRANSPORT PROTEIN BRAE"/>
    <property type="match status" value="1"/>
</dbReference>
<evidence type="ECO:0000313" key="8">
    <source>
        <dbReference type="Proteomes" id="UP000230821"/>
    </source>
</evidence>
<feature type="transmembrane region" description="Helical" evidence="6">
    <location>
        <begin position="104"/>
        <end position="126"/>
    </location>
</feature>
<dbReference type="PANTHER" id="PTHR30482">
    <property type="entry name" value="HIGH-AFFINITY BRANCHED-CHAIN AMINO ACID TRANSPORT SYSTEM PERMEASE"/>
    <property type="match status" value="1"/>
</dbReference>
<keyword evidence="3 6" id="KW-0812">Transmembrane</keyword>
<evidence type="ECO:0000256" key="4">
    <source>
        <dbReference type="ARBA" id="ARBA00022989"/>
    </source>
</evidence>
<comment type="subcellular location">
    <subcellularLocation>
        <location evidence="1">Cell membrane</location>
        <topology evidence="1">Multi-pass membrane protein</topology>
    </subcellularLocation>
</comment>
<organism evidence="7 8">
    <name type="scientific">candidate division KSB3 bacterium</name>
    <dbReference type="NCBI Taxonomy" id="2044937"/>
    <lineage>
        <taxon>Bacteria</taxon>
        <taxon>candidate division KSB3</taxon>
    </lineage>
</organism>
<name>A0A2G6KC08_9BACT</name>
<feature type="transmembrane region" description="Helical" evidence="6">
    <location>
        <begin position="80"/>
        <end position="97"/>
    </location>
</feature>
<dbReference type="GO" id="GO:0005886">
    <property type="term" value="C:plasma membrane"/>
    <property type="evidence" value="ECO:0007669"/>
    <property type="project" value="UniProtKB-SubCell"/>
</dbReference>
<dbReference type="InterPro" id="IPR043428">
    <property type="entry name" value="LivM-like"/>
</dbReference>
<proteinExistence type="predicted"/>
<keyword evidence="5 6" id="KW-0472">Membrane</keyword>
<feature type="transmembrane region" description="Helical" evidence="6">
    <location>
        <begin position="238"/>
        <end position="261"/>
    </location>
</feature>
<feature type="transmembrane region" description="Helical" evidence="6">
    <location>
        <begin position="153"/>
        <end position="173"/>
    </location>
</feature>
<dbReference type="AlphaFoldDB" id="A0A2G6KC08"/>
<dbReference type="EMBL" id="PDSK01000102">
    <property type="protein sequence ID" value="PIE33201.1"/>
    <property type="molecule type" value="Genomic_DNA"/>
</dbReference>
<sequence>MKLSLSLLIGFLLLVPLFIKNDYILNVAIMIGIYVILASSMNLTNGYTGVFSMGHSAFYGIGAYATGILSFHFGSGFWTGMLAAGAASTICGLLLGIPALRLKGVFFALITVSFLEIFRLVTMNWISLTRGPMGIPGIPAPALLGWSLSTNRHFYYVILLMDIIVVFLLFRVVHSRIGRAFMAIRDDDLAAVSLGISTFRYRLLALAISTCFCGIAGCFYAHYATYISVDSFGVSESFIILTMIIVGGMGTITGPIVGAIVMTAFPEIFRFFLEYRMVAYGIILIVMILFRPEGILGVPGIAGTEGVLAKFRRNSV</sequence>
<comment type="caution">
    <text evidence="7">The sequence shown here is derived from an EMBL/GenBank/DDBJ whole genome shotgun (WGS) entry which is preliminary data.</text>
</comment>
<evidence type="ECO:0000256" key="2">
    <source>
        <dbReference type="ARBA" id="ARBA00022475"/>
    </source>
</evidence>
<evidence type="ECO:0000313" key="7">
    <source>
        <dbReference type="EMBL" id="PIE33201.1"/>
    </source>
</evidence>
<dbReference type="Proteomes" id="UP000230821">
    <property type="component" value="Unassembled WGS sequence"/>
</dbReference>
<dbReference type="Pfam" id="PF02653">
    <property type="entry name" value="BPD_transp_2"/>
    <property type="match status" value="1"/>
</dbReference>
<keyword evidence="2" id="KW-1003">Cell membrane</keyword>
<evidence type="ECO:0000256" key="1">
    <source>
        <dbReference type="ARBA" id="ARBA00004651"/>
    </source>
</evidence>
<dbReference type="CDD" id="cd06581">
    <property type="entry name" value="TM_PBP1_LivM_like"/>
    <property type="match status" value="1"/>
</dbReference>
<feature type="transmembrane region" description="Helical" evidence="6">
    <location>
        <begin position="56"/>
        <end position="74"/>
    </location>
</feature>
<dbReference type="GO" id="GO:0015658">
    <property type="term" value="F:branched-chain amino acid transmembrane transporter activity"/>
    <property type="evidence" value="ECO:0007669"/>
    <property type="project" value="InterPro"/>
</dbReference>
<feature type="transmembrane region" description="Helical" evidence="6">
    <location>
        <begin position="203"/>
        <end position="226"/>
    </location>
</feature>
<reference evidence="7 8" key="1">
    <citation type="submission" date="2017-10" db="EMBL/GenBank/DDBJ databases">
        <title>Novel microbial diversity and functional potential in the marine mammal oral microbiome.</title>
        <authorList>
            <person name="Dudek N.K."/>
            <person name="Sun C.L."/>
            <person name="Burstein D."/>
            <person name="Kantor R.S."/>
            <person name="Aliaga Goltsman D.S."/>
            <person name="Bik E.M."/>
            <person name="Thomas B.C."/>
            <person name="Banfield J.F."/>
            <person name="Relman D.A."/>
        </authorList>
    </citation>
    <scope>NUCLEOTIDE SEQUENCE [LARGE SCALE GENOMIC DNA]</scope>
    <source>
        <strain evidence="7">DOLJORAL78_47_16</strain>
    </source>
</reference>
<accession>A0A2G6KC08</accession>